<organism evidence="1 2">
    <name type="scientific">Pipistrellus kuhlii</name>
    <name type="common">Kuhl's pipistrelle</name>
    <dbReference type="NCBI Taxonomy" id="59472"/>
    <lineage>
        <taxon>Eukaryota</taxon>
        <taxon>Metazoa</taxon>
        <taxon>Chordata</taxon>
        <taxon>Craniata</taxon>
        <taxon>Vertebrata</taxon>
        <taxon>Euteleostomi</taxon>
        <taxon>Mammalia</taxon>
        <taxon>Eutheria</taxon>
        <taxon>Laurasiatheria</taxon>
        <taxon>Chiroptera</taxon>
        <taxon>Yangochiroptera</taxon>
        <taxon>Vespertilionidae</taxon>
        <taxon>Pipistrellus</taxon>
    </lineage>
</organism>
<dbReference type="EMBL" id="JACAGB010000009">
    <property type="protein sequence ID" value="KAF6343048.1"/>
    <property type="molecule type" value="Genomic_DNA"/>
</dbReference>
<sequence>MPTIPEILMAQASVTQTLFLKGPKRLRELPKPMNLLGAFSSALTHVLGPAYSPGTFPRQGLGSGPESRPAPGLTCCCPMSLQDAGCQMPRQFYFPPGCRVLRATVRLRHFRFTQSQASSSPLL</sequence>
<name>A0A7J7X0E7_PIPKU</name>
<accession>A0A7J7X0E7</accession>
<proteinExistence type="predicted"/>
<reference evidence="1 2" key="1">
    <citation type="journal article" date="2020" name="Nature">
        <title>Six reference-quality genomes reveal evolution of bat adaptations.</title>
        <authorList>
            <person name="Jebb D."/>
            <person name="Huang Z."/>
            <person name="Pippel M."/>
            <person name="Hughes G.M."/>
            <person name="Lavrichenko K."/>
            <person name="Devanna P."/>
            <person name="Winkler S."/>
            <person name="Jermiin L.S."/>
            <person name="Skirmuntt E.C."/>
            <person name="Katzourakis A."/>
            <person name="Burkitt-Gray L."/>
            <person name="Ray D.A."/>
            <person name="Sullivan K.A.M."/>
            <person name="Roscito J.G."/>
            <person name="Kirilenko B.M."/>
            <person name="Davalos L.M."/>
            <person name="Corthals A.P."/>
            <person name="Power M.L."/>
            <person name="Jones G."/>
            <person name="Ransome R.D."/>
            <person name="Dechmann D.K.N."/>
            <person name="Locatelli A.G."/>
            <person name="Puechmaille S.J."/>
            <person name="Fedrigo O."/>
            <person name="Jarvis E.D."/>
            <person name="Hiller M."/>
            <person name="Vernes S.C."/>
            <person name="Myers E.W."/>
            <person name="Teeling E.C."/>
        </authorList>
    </citation>
    <scope>NUCLEOTIDE SEQUENCE [LARGE SCALE GENOMIC DNA]</scope>
    <source>
        <strain evidence="1">MPipKuh1</strain>
        <tissue evidence="1">Flight muscle</tissue>
    </source>
</reference>
<gene>
    <name evidence="1" type="ORF">mPipKuh1_010767</name>
</gene>
<comment type="caution">
    <text evidence="1">The sequence shown here is derived from an EMBL/GenBank/DDBJ whole genome shotgun (WGS) entry which is preliminary data.</text>
</comment>
<evidence type="ECO:0000313" key="2">
    <source>
        <dbReference type="Proteomes" id="UP000558488"/>
    </source>
</evidence>
<keyword evidence="2" id="KW-1185">Reference proteome</keyword>
<evidence type="ECO:0000313" key="1">
    <source>
        <dbReference type="EMBL" id="KAF6343048.1"/>
    </source>
</evidence>
<dbReference type="Proteomes" id="UP000558488">
    <property type="component" value="Unassembled WGS sequence"/>
</dbReference>
<dbReference type="AlphaFoldDB" id="A0A7J7X0E7"/>
<protein>
    <submittedName>
        <fullName evidence="1">Uncharacterized protein</fullName>
    </submittedName>
</protein>